<sequence length="619" mass="70323">MDPSGSETLRDLDLVKWLENKLGDSNELWSGRQASSLLTKEMLLELESCFEALEPHVKLKIIQSIPHLSPKMVELWKEPLQVLLELGRKDADDWVQTISDMYRDFPETGCIRNIPTNKDSHFYKTLTSLHENVKTRIGDKALKVLPPDMTMCSHSTIRAKYGFAEVELKKDFKLKGKPKSYLLKADLIKVAEHQNNPANKKSHGLITSFPIKIRSTAKKLNNDLPMRAITTPSTTLKLSTGFTNEPKKFQRALPKREGGAKMIDISEIPQPLKRRRGTVEIIEPKPMKPTKEERKIATSPKKQEPLKNNNVGISSGPAFGQGFGGGLGKPELKEEDNGPYQPLARPGKFARSETLDSEMSTSSMKDQSQDSGASAIARMKQEFNKFVAQTSTNSSDRLPGANINPPIQSPPVQSPEIRTPQLFQDQLVAPQQQQQQQQPPQFNLYQQQPMQQQQLQQQQQIQPIQHSLYMPQQPQQTQMQQQHQEQLQQQQQPQMDQQAAYQAQLQQAVRQQCQELCKNANRLTPAGYNLILSFMGGNKDHPFAGNDVVTLQLSENIEDERLANGMMVKALVETYFQMDYRSGEWKRLRKSRMLKPEEMGKYLMQNQPQQNFSGVSVRT</sequence>
<dbReference type="InterPro" id="IPR037517">
    <property type="entry name" value="HDAG_dom"/>
</dbReference>
<feature type="domain" description="HDAg" evidence="2">
    <location>
        <begin position="94"/>
        <end position="263"/>
    </location>
</feature>
<feature type="compositionally biased region" description="Low complexity" evidence="1">
    <location>
        <begin position="472"/>
        <end position="493"/>
    </location>
</feature>
<dbReference type="Pfam" id="PF23553">
    <property type="entry name" value="NELF-A_N"/>
    <property type="match status" value="1"/>
</dbReference>
<feature type="region of interest" description="Disordered" evidence="1">
    <location>
        <begin position="322"/>
        <end position="374"/>
    </location>
</feature>
<protein>
    <submittedName>
        <fullName evidence="4">HDAg domain-containing protein</fullName>
    </submittedName>
</protein>
<dbReference type="PROSITE" id="PS51838">
    <property type="entry name" value="HDAG"/>
    <property type="match status" value="1"/>
</dbReference>
<dbReference type="WBParaSite" id="ACRNAN_Path_923.g3551.t1">
    <property type="protein sequence ID" value="ACRNAN_Path_923.g3551.t1"/>
    <property type="gene ID" value="ACRNAN_Path_923.g3551"/>
</dbReference>
<evidence type="ECO:0000259" key="2">
    <source>
        <dbReference type="PROSITE" id="PS51838"/>
    </source>
</evidence>
<feature type="region of interest" description="Disordered" evidence="1">
    <location>
        <begin position="391"/>
        <end position="415"/>
    </location>
</feature>
<evidence type="ECO:0000256" key="1">
    <source>
        <dbReference type="SAM" id="MobiDB-lite"/>
    </source>
</evidence>
<feature type="compositionally biased region" description="Polar residues" evidence="1">
    <location>
        <begin position="357"/>
        <end position="372"/>
    </location>
</feature>
<name>A0A914CEX4_9BILA</name>
<keyword evidence="3" id="KW-1185">Reference proteome</keyword>
<reference evidence="4" key="1">
    <citation type="submission" date="2022-11" db="UniProtKB">
        <authorList>
            <consortium name="WormBaseParasite"/>
        </authorList>
    </citation>
    <scope>IDENTIFICATION</scope>
</reference>
<organism evidence="3 4">
    <name type="scientific">Acrobeloides nanus</name>
    <dbReference type="NCBI Taxonomy" id="290746"/>
    <lineage>
        <taxon>Eukaryota</taxon>
        <taxon>Metazoa</taxon>
        <taxon>Ecdysozoa</taxon>
        <taxon>Nematoda</taxon>
        <taxon>Chromadorea</taxon>
        <taxon>Rhabditida</taxon>
        <taxon>Tylenchina</taxon>
        <taxon>Cephalobomorpha</taxon>
        <taxon>Cephaloboidea</taxon>
        <taxon>Cephalobidae</taxon>
        <taxon>Acrobeloides</taxon>
    </lineage>
</organism>
<evidence type="ECO:0000313" key="3">
    <source>
        <dbReference type="Proteomes" id="UP000887540"/>
    </source>
</evidence>
<dbReference type="Proteomes" id="UP000887540">
    <property type="component" value="Unplaced"/>
</dbReference>
<dbReference type="InterPro" id="IPR056557">
    <property type="entry name" value="NELF-A_N"/>
</dbReference>
<evidence type="ECO:0000313" key="4">
    <source>
        <dbReference type="WBParaSite" id="ACRNAN_Path_923.g3551.t1"/>
    </source>
</evidence>
<accession>A0A914CEX4</accession>
<feature type="region of interest" description="Disordered" evidence="1">
    <location>
        <begin position="471"/>
        <end position="493"/>
    </location>
</feature>
<dbReference type="AlphaFoldDB" id="A0A914CEX4"/>
<feature type="region of interest" description="Disordered" evidence="1">
    <location>
        <begin position="288"/>
        <end position="310"/>
    </location>
</feature>
<feature type="compositionally biased region" description="Basic and acidic residues" evidence="1">
    <location>
        <begin position="288"/>
        <end position="305"/>
    </location>
</feature>
<proteinExistence type="predicted"/>